<protein>
    <submittedName>
        <fullName evidence="1">Uncharacterized protein</fullName>
    </submittedName>
</protein>
<accession>A0A327Q2X7</accession>
<sequence length="129" mass="15320">MMKLSVQQAQRWKHILLGQLKVPPTALPQQFQLEQVYIFPYTVSEHAGYRELKICLFMNDDEQVYMDYFYVNDPHYLHARVFETGFSELLENYVPTRDFIDPQAAAIEEERVRLYNAQVDRVLRGKGFL</sequence>
<dbReference type="EMBL" id="QLLL01000015">
    <property type="protein sequence ID" value="RAI97552.1"/>
    <property type="molecule type" value="Genomic_DNA"/>
</dbReference>
<proteinExistence type="predicted"/>
<gene>
    <name evidence="1" type="ORF">LX64_05060</name>
</gene>
<organism evidence="1 2">
    <name type="scientific">Chitinophaga skermanii</name>
    <dbReference type="NCBI Taxonomy" id="331697"/>
    <lineage>
        <taxon>Bacteria</taxon>
        <taxon>Pseudomonadati</taxon>
        <taxon>Bacteroidota</taxon>
        <taxon>Chitinophagia</taxon>
        <taxon>Chitinophagales</taxon>
        <taxon>Chitinophagaceae</taxon>
        <taxon>Chitinophaga</taxon>
    </lineage>
</organism>
<reference evidence="1 2" key="1">
    <citation type="submission" date="2018-06" db="EMBL/GenBank/DDBJ databases">
        <title>Genomic Encyclopedia of Archaeal and Bacterial Type Strains, Phase II (KMG-II): from individual species to whole genera.</title>
        <authorList>
            <person name="Goeker M."/>
        </authorList>
    </citation>
    <scope>NUCLEOTIDE SEQUENCE [LARGE SCALE GENOMIC DNA]</scope>
    <source>
        <strain evidence="1 2">DSM 23857</strain>
    </source>
</reference>
<evidence type="ECO:0000313" key="1">
    <source>
        <dbReference type="EMBL" id="RAI97552.1"/>
    </source>
</evidence>
<keyword evidence="2" id="KW-1185">Reference proteome</keyword>
<dbReference type="AlphaFoldDB" id="A0A327Q2X7"/>
<name>A0A327Q2X7_9BACT</name>
<evidence type="ECO:0000313" key="2">
    <source>
        <dbReference type="Proteomes" id="UP000249547"/>
    </source>
</evidence>
<dbReference type="Proteomes" id="UP000249547">
    <property type="component" value="Unassembled WGS sequence"/>
</dbReference>
<comment type="caution">
    <text evidence="1">The sequence shown here is derived from an EMBL/GenBank/DDBJ whole genome shotgun (WGS) entry which is preliminary data.</text>
</comment>
<dbReference type="RefSeq" id="WP_111600433.1">
    <property type="nucleotide sequence ID" value="NZ_QLLL01000015.1"/>
</dbReference>